<comment type="caution">
    <text evidence="1">The sequence shown here is derived from an EMBL/GenBank/DDBJ whole genome shotgun (WGS) entry which is preliminary data.</text>
</comment>
<dbReference type="EMBL" id="CAAALY010264654">
    <property type="protein sequence ID" value="VEL40373.1"/>
    <property type="molecule type" value="Genomic_DNA"/>
</dbReference>
<evidence type="ECO:0000313" key="2">
    <source>
        <dbReference type="Proteomes" id="UP000784294"/>
    </source>
</evidence>
<reference evidence="1" key="1">
    <citation type="submission" date="2018-11" db="EMBL/GenBank/DDBJ databases">
        <authorList>
            <consortium name="Pathogen Informatics"/>
        </authorList>
    </citation>
    <scope>NUCLEOTIDE SEQUENCE</scope>
</reference>
<organism evidence="1 2">
    <name type="scientific">Protopolystoma xenopodis</name>
    <dbReference type="NCBI Taxonomy" id="117903"/>
    <lineage>
        <taxon>Eukaryota</taxon>
        <taxon>Metazoa</taxon>
        <taxon>Spiralia</taxon>
        <taxon>Lophotrochozoa</taxon>
        <taxon>Platyhelminthes</taxon>
        <taxon>Monogenea</taxon>
        <taxon>Polyopisthocotylea</taxon>
        <taxon>Polystomatidea</taxon>
        <taxon>Polystomatidae</taxon>
        <taxon>Protopolystoma</taxon>
    </lineage>
</organism>
<proteinExistence type="predicted"/>
<protein>
    <submittedName>
        <fullName evidence="1">Uncharacterized protein</fullName>
    </submittedName>
</protein>
<sequence length="119" mass="13193">MWSRHLLSLGRDVTARPARPEPFLSRRLITRQASSHTRHGIMSSSSSSSALSYLGKLGLCSLKVSHRVSLLRPEASSRRRRNETHLGILPPPCPPSLFRPHVAACVWIDRSCTAASREA</sequence>
<evidence type="ECO:0000313" key="1">
    <source>
        <dbReference type="EMBL" id="VEL40373.1"/>
    </source>
</evidence>
<dbReference type="AlphaFoldDB" id="A0A3S5C7G5"/>
<dbReference type="Proteomes" id="UP000784294">
    <property type="component" value="Unassembled WGS sequence"/>
</dbReference>
<name>A0A3S5C7G5_9PLAT</name>
<accession>A0A3S5C7G5</accession>
<keyword evidence="2" id="KW-1185">Reference proteome</keyword>
<gene>
    <name evidence="1" type="ORF">PXEA_LOCUS33813</name>
</gene>